<gene>
    <name evidence="3" type="ORF">QYE76_055932</name>
</gene>
<dbReference type="SUPFAM" id="SSF81383">
    <property type="entry name" value="F-box domain"/>
    <property type="match status" value="1"/>
</dbReference>
<feature type="region of interest" description="Disordered" evidence="1">
    <location>
        <begin position="1"/>
        <end position="29"/>
    </location>
</feature>
<evidence type="ECO:0000256" key="1">
    <source>
        <dbReference type="SAM" id="MobiDB-lite"/>
    </source>
</evidence>
<reference evidence="3" key="1">
    <citation type="submission" date="2023-07" db="EMBL/GenBank/DDBJ databases">
        <title>A chromosome-level genome assembly of Lolium multiflorum.</title>
        <authorList>
            <person name="Chen Y."/>
            <person name="Copetti D."/>
            <person name="Kolliker R."/>
            <person name="Studer B."/>
        </authorList>
    </citation>
    <scope>NUCLEOTIDE SEQUENCE</scope>
    <source>
        <strain evidence="3">02402/16</strain>
        <tissue evidence="3">Leaf</tissue>
    </source>
</reference>
<proteinExistence type="predicted"/>
<sequence length="302" mass="31862">MSEGWVRNTRQSRGESSGGGGGIGSASYRDGGSGGIGSPRYGGVNTGILDEQVLSLVFRSINFDPQALCTAASVSRRLRAVAERVLWRELCISRAPRMVAALTASAATGLGPPPGRIGGGWPALAKMLSFCCGAAATTVPVPGHITKVSRFSKTSGRSFLPRRCRGDLLYVSDPCEHAVAGAAGDDLGAYRGVFRWFMRSRTRACLLGRQAALDPRVRCPYCGARVWNMVVARLVPRGAARRMGSDEGRLEYYVCVSGHVHGTCWLAHLTSSDGDHHAHAGSDDDDASSSGDDGDEDGHAAP</sequence>
<comment type="caution">
    <text evidence="3">The sequence shown here is derived from an EMBL/GenBank/DDBJ whole genome shotgun (WGS) entry which is preliminary data.</text>
</comment>
<evidence type="ECO:0000313" key="4">
    <source>
        <dbReference type="Proteomes" id="UP001231189"/>
    </source>
</evidence>
<dbReference type="AlphaFoldDB" id="A0AAD8T2B2"/>
<evidence type="ECO:0000259" key="2">
    <source>
        <dbReference type="Pfam" id="PF12937"/>
    </source>
</evidence>
<organism evidence="3 4">
    <name type="scientific">Lolium multiflorum</name>
    <name type="common">Italian ryegrass</name>
    <name type="synonym">Lolium perenne subsp. multiflorum</name>
    <dbReference type="NCBI Taxonomy" id="4521"/>
    <lineage>
        <taxon>Eukaryota</taxon>
        <taxon>Viridiplantae</taxon>
        <taxon>Streptophyta</taxon>
        <taxon>Embryophyta</taxon>
        <taxon>Tracheophyta</taxon>
        <taxon>Spermatophyta</taxon>
        <taxon>Magnoliopsida</taxon>
        <taxon>Liliopsida</taxon>
        <taxon>Poales</taxon>
        <taxon>Poaceae</taxon>
        <taxon>BOP clade</taxon>
        <taxon>Pooideae</taxon>
        <taxon>Poodae</taxon>
        <taxon>Poeae</taxon>
        <taxon>Poeae Chloroplast Group 2 (Poeae type)</taxon>
        <taxon>Loliodinae</taxon>
        <taxon>Loliinae</taxon>
        <taxon>Lolium</taxon>
    </lineage>
</organism>
<dbReference type="InterPro" id="IPR040267">
    <property type="entry name" value="EID1-like"/>
</dbReference>
<dbReference type="PANTHER" id="PTHR31348">
    <property type="entry name" value="EID1-LIKE F-BOX PROTEIN 2-RELATED"/>
    <property type="match status" value="1"/>
</dbReference>
<feature type="region of interest" description="Disordered" evidence="1">
    <location>
        <begin position="276"/>
        <end position="302"/>
    </location>
</feature>
<keyword evidence="4" id="KW-1185">Reference proteome</keyword>
<dbReference type="Pfam" id="PF12937">
    <property type="entry name" value="F-box-like"/>
    <property type="match status" value="1"/>
</dbReference>
<feature type="domain" description="F-box" evidence="2">
    <location>
        <begin position="53"/>
        <end position="93"/>
    </location>
</feature>
<dbReference type="EMBL" id="JAUUTY010000003">
    <property type="protein sequence ID" value="KAK1667773.1"/>
    <property type="molecule type" value="Genomic_DNA"/>
</dbReference>
<name>A0AAD8T2B2_LOLMU</name>
<protein>
    <recommendedName>
        <fullName evidence="2">F-box domain-containing protein</fullName>
    </recommendedName>
</protein>
<accession>A0AAD8T2B2</accession>
<dbReference type="InterPro" id="IPR036047">
    <property type="entry name" value="F-box-like_dom_sf"/>
</dbReference>
<evidence type="ECO:0000313" key="3">
    <source>
        <dbReference type="EMBL" id="KAK1667773.1"/>
    </source>
</evidence>
<feature type="compositionally biased region" description="Acidic residues" evidence="1">
    <location>
        <begin position="283"/>
        <end position="296"/>
    </location>
</feature>
<dbReference type="PANTHER" id="PTHR31348:SF15">
    <property type="entry name" value="OS01G0802600 PROTEIN"/>
    <property type="match status" value="1"/>
</dbReference>
<dbReference type="InterPro" id="IPR001810">
    <property type="entry name" value="F-box_dom"/>
</dbReference>
<dbReference type="Proteomes" id="UP001231189">
    <property type="component" value="Unassembled WGS sequence"/>
</dbReference>